<keyword evidence="1" id="KW-0812">Transmembrane</keyword>
<dbReference type="Pfam" id="PF13559">
    <property type="entry name" value="DUF4129"/>
    <property type="match status" value="1"/>
</dbReference>
<protein>
    <submittedName>
        <fullName evidence="3">DUF4129 domain-containing protein</fullName>
    </submittedName>
</protein>
<proteinExistence type="predicted"/>
<reference evidence="3" key="1">
    <citation type="journal article" date="2020" name="ISME J.">
        <title>Gammaproteobacteria mediating utilization of methyl-, sulfur- and petroleum organic compounds in deep ocean hydrothermal plumes.</title>
        <authorList>
            <person name="Zhou Z."/>
            <person name="Liu Y."/>
            <person name="Pan J."/>
            <person name="Cron B.R."/>
            <person name="Toner B.M."/>
            <person name="Anantharaman K."/>
            <person name="Breier J.A."/>
            <person name="Dick G.J."/>
            <person name="Li M."/>
        </authorList>
    </citation>
    <scope>NUCLEOTIDE SEQUENCE</scope>
    <source>
        <strain evidence="3">SZUA-1435</strain>
    </source>
</reference>
<feature type="transmembrane region" description="Helical" evidence="1">
    <location>
        <begin position="247"/>
        <end position="269"/>
    </location>
</feature>
<gene>
    <name evidence="3" type="ORF">EYH02_02145</name>
</gene>
<keyword evidence="1" id="KW-1133">Transmembrane helix</keyword>
<dbReference type="InterPro" id="IPR025403">
    <property type="entry name" value="TgpA-like_C"/>
</dbReference>
<sequence>MKLIPISTLLILVLLSVSSISTHLYAESWPRHTPGFPEIEGVDVEGLELLADLLKRLESFDTLTQVQKDPELRWSIARSIEMLSKTGVLDREEATVIRKIVANKTSLNELIDMVKDVRVRALLTRLINYYDEYGYVPHDHLSFVVNVIRSMYGKLDPEDYLLALEVLKRFANVIGAHELATSLDREAFKALKDVLATSYSRRLSLSFPQIPNIVPDISVLRPEIPVASPGLALNIPAITFPELALSYIPLPLLLLLLFIAIPIALYIAIPRISSSVRRVLRGLRTFSTLRREGLAIASERMPRVVELYWRAVERVSGVTGVVKSDVVTHREYLEAVKDRLGSSYTHFEEVTRGYEAVRFGGVDESEVIERVERAYRELVRSL</sequence>
<dbReference type="AlphaFoldDB" id="A0A832Z2S6"/>
<feature type="domain" description="Protein-glutamine gamma-glutamyltransferase-like C-terminal" evidence="2">
    <location>
        <begin position="308"/>
        <end position="376"/>
    </location>
</feature>
<accession>A0A832Z2S6</accession>
<organism evidence="3 4">
    <name type="scientific">Ignisphaera aggregans</name>
    <dbReference type="NCBI Taxonomy" id="334771"/>
    <lineage>
        <taxon>Archaea</taxon>
        <taxon>Thermoproteota</taxon>
        <taxon>Thermoprotei</taxon>
        <taxon>Desulfurococcales</taxon>
        <taxon>Desulfurococcaceae</taxon>
        <taxon>Ignisphaera</taxon>
    </lineage>
</organism>
<evidence type="ECO:0000256" key="1">
    <source>
        <dbReference type="SAM" id="Phobius"/>
    </source>
</evidence>
<dbReference type="EMBL" id="DQTV01000042">
    <property type="protein sequence ID" value="HIP56858.1"/>
    <property type="molecule type" value="Genomic_DNA"/>
</dbReference>
<evidence type="ECO:0000313" key="3">
    <source>
        <dbReference type="EMBL" id="HIP56858.1"/>
    </source>
</evidence>
<evidence type="ECO:0000313" key="4">
    <source>
        <dbReference type="Proteomes" id="UP000605805"/>
    </source>
</evidence>
<keyword evidence="1" id="KW-0472">Membrane</keyword>
<comment type="caution">
    <text evidence="3">The sequence shown here is derived from an EMBL/GenBank/DDBJ whole genome shotgun (WGS) entry which is preliminary data.</text>
</comment>
<dbReference type="Proteomes" id="UP000605805">
    <property type="component" value="Unassembled WGS sequence"/>
</dbReference>
<evidence type="ECO:0000259" key="2">
    <source>
        <dbReference type="Pfam" id="PF13559"/>
    </source>
</evidence>
<name>A0A832Z2S6_9CREN</name>